<keyword evidence="3 4" id="KW-0440">LIM domain</keyword>
<evidence type="ECO:0000256" key="3">
    <source>
        <dbReference type="ARBA" id="ARBA00023038"/>
    </source>
</evidence>
<dbReference type="InterPro" id="IPR013087">
    <property type="entry name" value="Znf_C2H2_type"/>
</dbReference>
<proteinExistence type="predicted"/>
<dbReference type="InterPro" id="IPR001781">
    <property type="entry name" value="Znf_LIM"/>
</dbReference>
<comment type="caution">
    <text evidence="6">The sequence shown here is derived from an EMBL/GenBank/DDBJ whole genome shotgun (WGS) entry which is preliminary data.</text>
</comment>
<reference evidence="6" key="2">
    <citation type="submission" date="2020-11" db="EMBL/GenBank/DDBJ databases">
        <authorList>
            <person name="McCartney M.A."/>
            <person name="Auch B."/>
            <person name="Kono T."/>
            <person name="Mallez S."/>
            <person name="Becker A."/>
            <person name="Gohl D.M."/>
            <person name="Silverstein K.A.T."/>
            <person name="Koren S."/>
            <person name="Bechman K.B."/>
            <person name="Herman A."/>
            <person name="Abrahante J.E."/>
            <person name="Garbe J."/>
        </authorList>
    </citation>
    <scope>NUCLEOTIDE SEQUENCE</scope>
    <source>
        <strain evidence="6">Duluth1</strain>
        <tissue evidence="6">Whole animal</tissue>
    </source>
</reference>
<evidence type="ECO:0000256" key="2">
    <source>
        <dbReference type="ARBA" id="ARBA00022833"/>
    </source>
</evidence>
<dbReference type="GO" id="GO:0046872">
    <property type="term" value="F:metal ion binding"/>
    <property type="evidence" value="ECO:0007669"/>
    <property type="project" value="UniProtKB-KW"/>
</dbReference>
<feature type="domain" description="LIM zinc-binding" evidence="5">
    <location>
        <begin position="5"/>
        <end position="69"/>
    </location>
</feature>
<dbReference type="PROSITE" id="PS00028">
    <property type="entry name" value="ZINC_FINGER_C2H2_1"/>
    <property type="match status" value="1"/>
</dbReference>
<accession>A0A9D4MR46</accession>
<dbReference type="PANTHER" id="PTHR24211">
    <property type="entry name" value="LIM DOMAIN-CONTAINING PROTEIN"/>
    <property type="match status" value="1"/>
</dbReference>
<keyword evidence="2 4" id="KW-0862">Zinc</keyword>
<evidence type="ECO:0000256" key="4">
    <source>
        <dbReference type="PROSITE-ProRule" id="PRU00125"/>
    </source>
</evidence>
<evidence type="ECO:0000313" key="6">
    <source>
        <dbReference type="EMBL" id="KAH3880166.1"/>
    </source>
</evidence>
<evidence type="ECO:0000256" key="1">
    <source>
        <dbReference type="ARBA" id="ARBA00022723"/>
    </source>
</evidence>
<dbReference type="AlphaFoldDB" id="A0A9D4MR46"/>
<name>A0A9D4MR46_DREPO</name>
<sequence>MRNSVVCTTCGRIITADSPGLSHGEYHWHACPHCFCCHCCYGNLINQQFLLKDGRLFCSTKCRHVYDTSPKNAFPRPNPHAH</sequence>
<evidence type="ECO:0000313" key="7">
    <source>
        <dbReference type="Proteomes" id="UP000828390"/>
    </source>
</evidence>
<reference evidence="6" key="1">
    <citation type="journal article" date="2019" name="bioRxiv">
        <title>The Genome of the Zebra Mussel, Dreissena polymorpha: A Resource for Invasive Species Research.</title>
        <authorList>
            <person name="McCartney M.A."/>
            <person name="Auch B."/>
            <person name="Kono T."/>
            <person name="Mallez S."/>
            <person name="Zhang Y."/>
            <person name="Obille A."/>
            <person name="Becker A."/>
            <person name="Abrahante J.E."/>
            <person name="Garbe J."/>
            <person name="Badalamenti J.P."/>
            <person name="Herman A."/>
            <person name="Mangelson H."/>
            <person name="Liachko I."/>
            <person name="Sullivan S."/>
            <person name="Sone E.D."/>
            <person name="Koren S."/>
            <person name="Silverstein K.A.T."/>
            <person name="Beckman K.B."/>
            <person name="Gohl D.M."/>
        </authorList>
    </citation>
    <scope>NUCLEOTIDE SEQUENCE</scope>
    <source>
        <strain evidence="6">Duluth1</strain>
        <tissue evidence="6">Whole animal</tissue>
    </source>
</reference>
<gene>
    <name evidence="6" type="ORF">DPMN_004078</name>
</gene>
<keyword evidence="1 4" id="KW-0479">Metal-binding</keyword>
<dbReference type="Proteomes" id="UP000828390">
    <property type="component" value="Unassembled WGS sequence"/>
</dbReference>
<dbReference type="PROSITE" id="PS50023">
    <property type="entry name" value="LIM_DOMAIN_2"/>
    <property type="match status" value="1"/>
</dbReference>
<dbReference type="SMART" id="SM00132">
    <property type="entry name" value="LIM"/>
    <property type="match status" value="1"/>
</dbReference>
<organism evidence="6 7">
    <name type="scientific">Dreissena polymorpha</name>
    <name type="common">Zebra mussel</name>
    <name type="synonym">Mytilus polymorpha</name>
    <dbReference type="NCBI Taxonomy" id="45954"/>
    <lineage>
        <taxon>Eukaryota</taxon>
        <taxon>Metazoa</taxon>
        <taxon>Spiralia</taxon>
        <taxon>Lophotrochozoa</taxon>
        <taxon>Mollusca</taxon>
        <taxon>Bivalvia</taxon>
        <taxon>Autobranchia</taxon>
        <taxon>Heteroconchia</taxon>
        <taxon>Euheterodonta</taxon>
        <taxon>Imparidentia</taxon>
        <taxon>Neoheterodontei</taxon>
        <taxon>Myida</taxon>
        <taxon>Dreissenoidea</taxon>
        <taxon>Dreissenidae</taxon>
        <taxon>Dreissena</taxon>
    </lineage>
</organism>
<protein>
    <recommendedName>
        <fullName evidence="5">LIM zinc-binding domain-containing protein</fullName>
    </recommendedName>
</protein>
<keyword evidence="7" id="KW-1185">Reference proteome</keyword>
<dbReference type="Gene3D" id="2.10.110.10">
    <property type="entry name" value="Cysteine Rich Protein"/>
    <property type="match status" value="1"/>
</dbReference>
<evidence type="ECO:0000259" key="5">
    <source>
        <dbReference type="PROSITE" id="PS50023"/>
    </source>
</evidence>
<dbReference type="PANTHER" id="PTHR24211:SF0">
    <property type="entry name" value="LIM AND CYSTEINE-RICH DOMAINS PROTEIN 1"/>
    <property type="match status" value="1"/>
</dbReference>
<dbReference type="EMBL" id="JAIWYP010000001">
    <property type="protein sequence ID" value="KAH3880166.1"/>
    <property type="molecule type" value="Genomic_DNA"/>
</dbReference>
<dbReference type="InterPro" id="IPR047120">
    <property type="entry name" value="Pk/Esn/Tes"/>
</dbReference>